<dbReference type="Ensembl" id="ENSNMLT00000023987.1">
    <property type="protein sequence ID" value="ENSNMLP00000021394.1"/>
    <property type="gene ID" value="ENSNMLG00000013885.1"/>
</dbReference>
<feature type="transmembrane region" description="Helical" evidence="17">
    <location>
        <begin position="203"/>
        <end position="223"/>
    </location>
</feature>
<reference evidence="18" key="1">
    <citation type="submission" date="2025-08" db="UniProtKB">
        <authorList>
            <consortium name="Ensembl"/>
        </authorList>
    </citation>
    <scope>IDENTIFICATION</scope>
</reference>
<dbReference type="Pfam" id="PF06736">
    <property type="entry name" value="TMEM175"/>
    <property type="match status" value="1"/>
</dbReference>
<dbReference type="GO" id="GO:0005267">
    <property type="term" value="F:potassium channel activity"/>
    <property type="evidence" value="ECO:0007669"/>
    <property type="project" value="UniProtKB-KW"/>
</dbReference>
<feature type="transmembrane region" description="Helical" evidence="17">
    <location>
        <begin position="176"/>
        <end position="197"/>
    </location>
</feature>
<dbReference type="GO" id="GO:0016020">
    <property type="term" value="C:membrane"/>
    <property type="evidence" value="ECO:0007669"/>
    <property type="project" value="UniProtKB-SubCell"/>
</dbReference>
<evidence type="ECO:0000256" key="16">
    <source>
        <dbReference type="ARBA" id="ARBA00044317"/>
    </source>
</evidence>
<evidence type="ECO:0000256" key="9">
    <source>
        <dbReference type="ARBA" id="ARBA00023065"/>
    </source>
</evidence>
<comment type="catalytic activity">
    <reaction evidence="12">
        <text>H(+)(in) = H(+)(out)</text>
        <dbReference type="Rhea" id="RHEA:34979"/>
        <dbReference type="ChEBI" id="CHEBI:15378"/>
    </reaction>
</comment>
<comment type="catalytic activity">
    <reaction evidence="14">
        <text>K(+)(in) = K(+)(out)</text>
        <dbReference type="Rhea" id="RHEA:29463"/>
        <dbReference type="ChEBI" id="CHEBI:29103"/>
    </reaction>
</comment>
<keyword evidence="5 17" id="KW-0812">Transmembrane</keyword>
<proteinExistence type="inferred from homology"/>
<comment type="similarity">
    <text evidence="2">Belongs to the TMEM175 family.</text>
</comment>
<feature type="transmembrane region" description="Helical" evidence="17">
    <location>
        <begin position="235"/>
        <end position="253"/>
    </location>
</feature>
<keyword evidence="7" id="KW-0630">Potassium</keyword>
<dbReference type="GO" id="GO:0015252">
    <property type="term" value="F:proton channel activity"/>
    <property type="evidence" value="ECO:0007669"/>
    <property type="project" value="InterPro"/>
</dbReference>
<dbReference type="PANTHER" id="PTHR31462:SF5">
    <property type="entry name" value="ENDOSOMAL_LYSOSOMAL PROTON CHANNEL TMEM175"/>
    <property type="match status" value="1"/>
</dbReference>
<evidence type="ECO:0000256" key="4">
    <source>
        <dbReference type="ARBA" id="ARBA00022538"/>
    </source>
</evidence>
<sequence>MSNSLTPLWFQALDLDGSACVQTVRNRTVLLFQTVIVLYAFSRPHLLHPELQSSPHHAQYQHHILRVILRVPLMCLLASLRSVESHQPLLYLSKHCGSSPTGPVEESPDELLLYSLLPHEPLSKERLEAFSDGVYAIVATLLILDICEDNVPDPALVSERFNGSLVSALRSYGPQYLAYFGSFATVGLLWFVHHSLFLHVTRVSRLMGLFNTFSLAFVGGCLWPISSRRSSPGCVIVFFAGLFQLCIWVVALFHRSECLRPGVRYGGGEHLLMLAKLSLYPAVALGSFLLTCALGRFSADIFHLMELTVPLAFLLLRLLLRLLLTLWRHLLARLRPHSLHAAGKEGEEQEEATLLCSPAHT</sequence>
<evidence type="ECO:0000256" key="7">
    <source>
        <dbReference type="ARBA" id="ARBA00022958"/>
    </source>
</evidence>
<evidence type="ECO:0000256" key="17">
    <source>
        <dbReference type="SAM" id="Phobius"/>
    </source>
</evidence>
<keyword evidence="9" id="KW-0406">Ion transport</keyword>
<keyword evidence="19" id="KW-1185">Reference proteome</keyword>
<protein>
    <recommendedName>
        <fullName evidence="15">Endosomal/lysosomal proton channel TMEM175</fullName>
    </recommendedName>
    <alternativeName>
        <fullName evidence="16">Potassium channel TMEM175</fullName>
    </alternativeName>
    <alternativeName>
        <fullName evidence="13">Transmembrane protein 175</fullName>
    </alternativeName>
</protein>
<evidence type="ECO:0000256" key="8">
    <source>
        <dbReference type="ARBA" id="ARBA00022989"/>
    </source>
</evidence>
<keyword evidence="6" id="KW-0631">Potassium channel</keyword>
<evidence type="ECO:0000256" key="2">
    <source>
        <dbReference type="ARBA" id="ARBA00006920"/>
    </source>
</evidence>
<evidence type="ECO:0000256" key="15">
    <source>
        <dbReference type="ARBA" id="ARBA00034544"/>
    </source>
</evidence>
<evidence type="ECO:0000256" key="6">
    <source>
        <dbReference type="ARBA" id="ARBA00022826"/>
    </source>
</evidence>
<keyword evidence="10 17" id="KW-0472">Membrane</keyword>
<feature type="transmembrane region" description="Helical" evidence="17">
    <location>
        <begin position="273"/>
        <end position="295"/>
    </location>
</feature>
<dbReference type="Proteomes" id="UP000694523">
    <property type="component" value="Unplaced"/>
</dbReference>
<comment type="subcellular location">
    <subcellularLocation>
        <location evidence="1">Membrane</location>
        <topology evidence="1">Multi-pass membrane protein</topology>
    </subcellularLocation>
</comment>
<dbReference type="AlphaFoldDB" id="A0A8C6TM30"/>
<keyword evidence="3" id="KW-0813">Transport</keyword>
<organism evidence="18 19">
    <name type="scientific">Neogobius melanostomus</name>
    <name type="common">round goby</name>
    <dbReference type="NCBI Taxonomy" id="47308"/>
    <lineage>
        <taxon>Eukaryota</taxon>
        <taxon>Metazoa</taxon>
        <taxon>Chordata</taxon>
        <taxon>Craniata</taxon>
        <taxon>Vertebrata</taxon>
        <taxon>Euteleostomi</taxon>
        <taxon>Actinopterygii</taxon>
        <taxon>Neopterygii</taxon>
        <taxon>Teleostei</taxon>
        <taxon>Neoteleostei</taxon>
        <taxon>Acanthomorphata</taxon>
        <taxon>Gobiaria</taxon>
        <taxon>Gobiiformes</taxon>
        <taxon>Gobioidei</taxon>
        <taxon>Gobiidae</taxon>
        <taxon>Benthophilinae</taxon>
        <taxon>Neogobiini</taxon>
        <taxon>Neogobius</taxon>
    </lineage>
</organism>
<evidence type="ECO:0000256" key="10">
    <source>
        <dbReference type="ARBA" id="ARBA00023136"/>
    </source>
</evidence>
<evidence type="ECO:0000256" key="11">
    <source>
        <dbReference type="ARBA" id="ARBA00023303"/>
    </source>
</evidence>
<accession>A0A8C6TM30</accession>
<evidence type="ECO:0000256" key="12">
    <source>
        <dbReference type="ARBA" id="ARBA00024169"/>
    </source>
</evidence>
<evidence type="ECO:0000256" key="1">
    <source>
        <dbReference type="ARBA" id="ARBA00004141"/>
    </source>
</evidence>
<feature type="transmembrane region" description="Helical" evidence="17">
    <location>
        <begin position="307"/>
        <end position="327"/>
    </location>
</feature>
<keyword evidence="11" id="KW-0407">Ion channel</keyword>
<evidence type="ECO:0000256" key="14">
    <source>
        <dbReference type="ARBA" id="ARBA00034430"/>
    </source>
</evidence>
<evidence type="ECO:0000256" key="3">
    <source>
        <dbReference type="ARBA" id="ARBA00022448"/>
    </source>
</evidence>
<keyword evidence="8 17" id="KW-1133">Transmembrane helix</keyword>
<evidence type="ECO:0000313" key="19">
    <source>
        <dbReference type="Proteomes" id="UP000694523"/>
    </source>
</evidence>
<dbReference type="InterPro" id="IPR010617">
    <property type="entry name" value="TMEM175-like"/>
</dbReference>
<name>A0A8C6TM30_9GOBI</name>
<reference evidence="18" key="2">
    <citation type="submission" date="2025-09" db="UniProtKB">
        <authorList>
            <consortium name="Ensembl"/>
        </authorList>
    </citation>
    <scope>IDENTIFICATION</scope>
</reference>
<evidence type="ECO:0000256" key="13">
    <source>
        <dbReference type="ARBA" id="ARBA00030477"/>
    </source>
</evidence>
<keyword evidence="4" id="KW-0633">Potassium transport</keyword>
<evidence type="ECO:0000313" key="18">
    <source>
        <dbReference type="Ensembl" id="ENSNMLP00000021394.1"/>
    </source>
</evidence>
<dbReference type="PANTHER" id="PTHR31462">
    <property type="entry name" value="ENDOSOMAL/LYSOSOMAL POTASSIUM CHANNEL TMEM175"/>
    <property type="match status" value="1"/>
</dbReference>
<evidence type="ECO:0000256" key="5">
    <source>
        <dbReference type="ARBA" id="ARBA00022692"/>
    </source>
</evidence>